<reference evidence="1 2" key="1">
    <citation type="submission" date="2018-02" db="EMBL/GenBank/DDBJ databases">
        <title>The genomes of Aspergillus section Nigri reveals drivers in fungal speciation.</title>
        <authorList>
            <consortium name="DOE Joint Genome Institute"/>
            <person name="Vesth T.C."/>
            <person name="Nybo J."/>
            <person name="Theobald S."/>
            <person name="Brandl J."/>
            <person name="Frisvad J.C."/>
            <person name="Nielsen K.F."/>
            <person name="Lyhne E.K."/>
            <person name="Kogle M.E."/>
            <person name="Kuo A."/>
            <person name="Riley R."/>
            <person name="Clum A."/>
            <person name="Nolan M."/>
            <person name="Lipzen A."/>
            <person name="Salamov A."/>
            <person name="Henrissat B."/>
            <person name="Wiebenga A."/>
            <person name="De vries R.P."/>
            <person name="Grigoriev I.V."/>
            <person name="Mortensen U.H."/>
            <person name="Andersen M.R."/>
            <person name="Baker S.E."/>
        </authorList>
    </citation>
    <scope>NUCLEOTIDE SEQUENCE [LARGE SCALE GENOMIC DNA]</scope>
    <source>
        <strain evidence="1 2">CBS 121057</strain>
    </source>
</reference>
<sequence>MDSLMISKKPIGQISRVKSRWGWDAKPLAVLPVLVLFQLCEQWPVIHRLNSANVGTYYLKDGASATSSGPAACYGPTKVKQHVSAVLYIRVPEMRHCLVVLCWGIIGEP</sequence>
<organism evidence="1 2">
    <name type="scientific">Aspergillus sclerotiicarbonarius (strain CBS 121057 / IBT 28362)</name>
    <dbReference type="NCBI Taxonomy" id="1448318"/>
    <lineage>
        <taxon>Eukaryota</taxon>
        <taxon>Fungi</taxon>
        <taxon>Dikarya</taxon>
        <taxon>Ascomycota</taxon>
        <taxon>Pezizomycotina</taxon>
        <taxon>Eurotiomycetes</taxon>
        <taxon>Eurotiomycetidae</taxon>
        <taxon>Eurotiales</taxon>
        <taxon>Aspergillaceae</taxon>
        <taxon>Aspergillus</taxon>
        <taxon>Aspergillus subgen. Circumdati</taxon>
    </lineage>
</organism>
<proteinExistence type="predicted"/>
<accession>A0A319EWE7</accession>
<name>A0A319EWE7_ASPSB</name>
<gene>
    <name evidence="1" type="ORF">BO78DRAFT_116777</name>
</gene>
<evidence type="ECO:0000313" key="1">
    <source>
        <dbReference type="EMBL" id="PYI06309.1"/>
    </source>
</evidence>
<dbReference type="EMBL" id="KZ826350">
    <property type="protein sequence ID" value="PYI06309.1"/>
    <property type="molecule type" value="Genomic_DNA"/>
</dbReference>
<protein>
    <submittedName>
        <fullName evidence="1">Uncharacterized protein</fullName>
    </submittedName>
</protein>
<dbReference type="Proteomes" id="UP000248423">
    <property type="component" value="Unassembled WGS sequence"/>
</dbReference>
<keyword evidence="2" id="KW-1185">Reference proteome</keyword>
<evidence type="ECO:0000313" key="2">
    <source>
        <dbReference type="Proteomes" id="UP000248423"/>
    </source>
</evidence>
<dbReference type="VEuPathDB" id="FungiDB:BO78DRAFT_116777"/>
<dbReference type="AlphaFoldDB" id="A0A319EWE7"/>